<dbReference type="EMBL" id="BOPG01000003">
    <property type="protein sequence ID" value="GIJ52842.1"/>
    <property type="molecule type" value="Genomic_DNA"/>
</dbReference>
<feature type="transmembrane region" description="Helical" evidence="1">
    <location>
        <begin position="57"/>
        <end position="75"/>
    </location>
</feature>
<evidence type="ECO:0000256" key="1">
    <source>
        <dbReference type="SAM" id="Phobius"/>
    </source>
</evidence>
<proteinExistence type="predicted"/>
<evidence type="ECO:0008006" key="4">
    <source>
        <dbReference type="Google" id="ProtNLM"/>
    </source>
</evidence>
<gene>
    <name evidence="2" type="ORF">Vau01_003580</name>
</gene>
<evidence type="ECO:0000313" key="3">
    <source>
        <dbReference type="Proteomes" id="UP000612585"/>
    </source>
</evidence>
<dbReference type="Proteomes" id="UP000612585">
    <property type="component" value="Unassembled WGS sequence"/>
</dbReference>
<keyword evidence="1" id="KW-0472">Membrane</keyword>
<organism evidence="2 3">
    <name type="scientific">Virgisporangium aurantiacum</name>
    <dbReference type="NCBI Taxonomy" id="175570"/>
    <lineage>
        <taxon>Bacteria</taxon>
        <taxon>Bacillati</taxon>
        <taxon>Actinomycetota</taxon>
        <taxon>Actinomycetes</taxon>
        <taxon>Micromonosporales</taxon>
        <taxon>Micromonosporaceae</taxon>
        <taxon>Virgisporangium</taxon>
    </lineage>
</organism>
<feature type="transmembrane region" description="Helical" evidence="1">
    <location>
        <begin position="31"/>
        <end position="50"/>
    </location>
</feature>
<protein>
    <recommendedName>
        <fullName evidence="4">DUF3093 domain-containing protein</fullName>
    </recommendedName>
</protein>
<comment type="caution">
    <text evidence="2">The sequence shown here is derived from an EMBL/GenBank/DDBJ whole genome shotgun (WGS) entry which is preliminary data.</text>
</comment>
<sequence length="170" mass="18288">MLVGPTLPLVPSGLARTLFTVYRERLNVPLWWWLAAPAAAGLLAAEVYLGAPGYATVLPYTVLVPAVVFGLWWAGRVRIAVTPDELQVDDARLPLRFVGAVAPLSPLQTRDLLGPVAEPYAFVIQRPWVGTAVRVDLTDPADPTPYWVISTRHPGELAAAIDASRVGSDG</sequence>
<evidence type="ECO:0000313" key="2">
    <source>
        <dbReference type="EMBL" id="GIJ52842.1"/>
    </source>
</evidence>
<name>A0A8J4DY96_9ACTN</name>
<keyword evidence="1" id="KW-0812">Transmembrane</keyword>
<reference evidence="2" key="1">
    <citation type="submission" date="2021-01" db="EMBL/GenBank/DDBJ databases">
        <title>Whole genome shotgun sequence of Virgisporangium aurantiacum NBRC 16421.</title>
        <authorList>
            <person name="Komaki H."/>
            <person name="Tamura T."/>
        </authorList>
    </citation>
    <scope>NUCLEOTIDE SEQUENCE</scope>
    <source>
        <strain evidence="2">NBRC 16421</strain>
    </source>
</reference>
<keyword evidence="1" id="KW-1133">Transmembrane helix</keyword>
<dbReference type="InterPro" id="IPR021443">
    <property type="entry name" value="DUF3093"/>
</dbReference>
<dbReference type="Pfam" id="PF11292">
    <property type="entry name" value="DUF3093"/>
    <property type="match status" value="1"/>
</dbReference>
<accession>A0A8J4DY96</accession>
<keyword evidence="3" id="KW-1185">Reference proteome</keyword>
<dbReference type="AlphaFoldDB" id="A0A8J4DY96"/>